<evidence type="ECO:0000256" key="1">
    <source>
        <dbReference type="SAM" id="MobiDB-lite"/>
    </source>
</evidence>
<accession>A0AAV4XCG9</accession>
<sequence length="133" mass="15591">MRLRFIIHLDCFLCSLLKQCDFFSSHKRKRETVAFRSFMGKMIASSLSVNKFWASKKTAAVRSSSFQFLFYDRPVIQQRFPFSSTGERTSRQKGTRFSKISPPYTTSRSAERDTGVNELNFYQKHFKCEAMII</sequence>
<dbReference type="Proteomes" id="UP001054945">
    <property type="component" value="Unassembled WGS sequence"/>
</dbReference>
<gene>
    <name evidence="2" type="ORF">CEXT_101061</name>
</gene>
<reference evidence="2 3" key="1">
    <citation type="submission" date="2021-06" db="EMBL/GenBank/DDBJ databases">
        <title>Caerostris extrusa draft genome.</title>
        <authorList>
            <person name="Kono N."/>
            <person name="Arakawa K."/>
        </authorList>
    </citation>
    <scope>NUCLEOTIDE SEQUENCE [LARGE SCALE GENOMIC DNA]</scope>
</reference>
<comment type="caution">
    <text evidence="2">The sequence shown here is derived from an EMBL/GenBank/DDBJ whole genome shotgun (WGS) entry which is preliminary data.</text>
</comment>
<name>A0AAV4XCG9_CAEEX</name>
<feature type="region of interest" description="Disordered" evidence="1">
    <location>
        <begin position="84"/>
        <end position="110"/>
    </location>
</feature>
<proteinExistence type="predicted"/>
<dbReference type="EMBL" id="BPLR01000210">
    <property type="protein sequence ID" value="GIY92946.1"/>
    <property type="molecule type" value="Genomic_DNA"/>
</dbReference>
<evidence type="ECO:0000313" key="3">
    <source>
        <dbReference type="Proteomes" id="UP001054945"/>
    </source>
</evidence>
<protein>
    <submittedName>
        <fullName evidence="2">Uncharacterized protein</fullName>
    </submittedName>
</protein>
<organism evidence="2 3">
    <name type="scientific">Caerostris extrusa</name>
    <name type="common">Bark spider</name>
    <name type="synonym">Caerostris bankana</name>
    <dbReference type="NCBI Taxonomy" id="172846"/>
    <lineage>
        <taxon>Eukaryota</taxon>
        <taxon>Metazoa</taxon>
        <taxon>Ecdysozoa</taxon>
        <taxon>Arthropoda</taxon>
        <taxon>Chelicerata</taxon>
        <taxon>Arachnida</taxon>
        <taxon>Araneae</taxon>
        <taxon>Araneomorphae</taxon>
        <taxon>Entelegynae</taxon>
        <taxon>Araneoidea</taxon>
        <taxon>Araneidae</taxon>
        <taxon>Caerostris</taxon>
    </lineage>
</organism>
<dbReference type="AlphaFoldDB" id="A0AAV4XCG9"/>
<evidence type="ECO:0000313" key="2">
    <source>
        <dbReference type="EMBL" id="GIY92946.1"/>
    </source>
</evidence>
<keyword evidence="3" id="KW-1185">Reference proteome</keyword>